<gene>
    <name evidence="1" type="ORF">SAMN02745887_01386</name>
</gene>
<accession>A0A1K2HD51</accession>
<reference evidence="1 2" key="1">
    <citation type="submission" date="2016-11" db="EMBL/GenBank/DDBJ databases">
        <authorList>
            <person name="Jaros S."/>
            <person name="Januszkiewicz K."/>
            <person name="Wedrychowicz H."/>
        </authorList>
    </citation>
    <scope>NUCLEOTIDE SEQUENCE [LARGE SCALE GENOMIC DNA]</scope>
    <source>
        <strain evidence="1 2">DSM 18899</strain>
    </source>
</reference>
<dbReference type="AlphaFoldDB" id="A0A1K2HD51"/>
<evidence type="ECO:0000313" key="1">
    <source>
        <dbReference type="EMBL" id="SFZ74752.1"/>
    </source>
</evidence>
<evidence type="ECO:0000313" key="2">
    <source>
        <dbReference type="Proteomes" id="UP000186513"/>
    </source>
</evidence>
<keyword evidence="2" id="KW-1185">Reference proteome</keyword>
<protein>
    <submittedName>
        <fullName evidence="1">Uncharacterized protein</fullName>
    </submittedName>
</protein>
<dbReference type="RefSeq" id="WP_072427907.1">
    <property type="nucleotide sequence ID" value="NZ_FPKR01000004.1"/>
</dbReference>
<name>A0A1K2HD51_9NEIS</name>
<proteinExistence type="predicted"/>
<organism evidence="1 2">
    <name type="scientific">Chitinimonas taiwanensis DSM 18899</name>
    <dbReference type="NCBI Taxonomy" id="1121279"/>
    <lineage>
        <taxon>Bacteria</taxon>
        <taxon>Pseudomonadati</taxon>
        <taxon>Pseudomonadota</taxon>
        <taxon>Betaproteobacteria</taxon>
        <taxon>Neisseriales</taxon>
        <taxon>Chitinibacteraceae</taxon>
        <taxon>Chitinimonas</taxon>
    </lineage>
</organism>
<dbReference type="Proteomes" id="UP000186513">
    <property type="component" value="Unassembled WGS sequence"/>
</dbReference>
<dbReference type="EMBL" id="FPKR01000004">
    <property type="protein sequence ID" value="SFZ74752.1"/>
    <property type="molecule type" value="Genomic_DNA"/>
</dbReference>
<sequence>MELDLSKPGAKDERAKLKQFHAILNDTEVVPEQAYRMATTMFPLICFVNNIVALYLSKNYEVIPIFISRAHRHMVERPAPPNAVAYYALLAKYLRQMTFVLRSYSPISEETLQAYIPVEIFAAGSQELPNDYPNCA</sequence>
<dbReference type="OrthoDB" id="8705327at2"/>